<keyword evidence="1" id="KW-0863">Zinc-finger</keyword>
<keyword evidence="1" id="KW-0862">Zinc</keyword>
<feature type="domain" description="C2H2-type" evidence="2">
    <location>
        <begin position="146"/>
        <end position="179"/>
    </location>
</feature>
<keyword evidence="4" id="KW-1185">Reference proteome</keyword>
<evidence type="ECO:0000256" key="1">
    <source>
        <dbReference type="PROSITE-ProRule" id="PRU00042"/>
    </source>
</evidence>
<dbReference type="Gene3D" id="3.30.160.60">
    <property type="entry name" value="Classic Zinc Finger"/>
    <property type="match status" value="1"/>
</dbReference>
<protein>
    <recommendedName>
        <fullName evidence="2">C2H2-type domain-containing protein</fullName>
    </recommendedName>
</protein>
<dbReference type="InterPro" id="IPR036236">
    <property type="entry name" value="Znf_C2H2_sf"/>
</dbReference>
<dbReference type="AlphaFoldDB" id="A0A166HQD2"/>
<evidence type="ECO:0000259" key="2">
    <source>
        <dbReference type="PROSITE" id="PS50157"/>
    </source>
</evidence>
<dbReference type="SUPFAM" id="SSF57667">
    <property type="entry name" value="beta-beta-alpha zinc fingers"/>
    <property type="match status" value="1"/>
</dbReference>
<name>A0A166HQD2_9AGAM</name>
<evidence type="ECO:0000313" key="4">
    <source>
        <dbReference type="Proteomes" id="UP000076532"/>
    </source>
</evidence>
<dbReference type="InterPro" id="IPR013087">
    <property type="entry name" value="Znf_C2H2_type"/>
</dbReference>
<gene>
    <name evidence="3" type="ORF">FIBSPDRAFT_1045702</name>
</gene>
<dbReference type="EMBL" id="KV417566">
    <property type="protein sequence ID" value="KZP19119.1"/>
    <property type="molecule type" value="Genomic_DNA"/>
</dbReference>
<accession>A0A166HQD2</accession>
<evidence type="ECO:0000313" key="3">
    <source>
        <dbReference type="EMBL" id="KZP19119.1"/>
    </source>
</evidence>
<keyword evidence="1" id="KW-0479">Metal-binding</keyword>
<organism evidence="3 4">
    <name type="scientific">Athelia psychrophila</name>
    <dbReference type="NCBI Taxonomy" id="1759441"/>
    <lineage>
        <taxon>Eukaryota</taxon>
        <taxon>Fungi</taxon>
        <taxon>Dikarya</taxon>
        <taxon>Basidiomycota</taxon>
        <taxon>Agaricomycotina</taxon>
        <taxon>Agaricomycetes</taxon>
        <taxon>Agaricomycetidae</taxon>
        <taxon>Atheliales</taxon>
        <taxon>Atheliaceae</taxon>
        <taxon>Athelia</taxon>
    </lineage>
</organism>
<dbReference type="PROSITE" id="PS50157">
    <property type="entry name" value="ZINC_FINGER_C2H2_2"/>
    <property type="match status" value="1"/>
</dbReference>
<reference evidence="3 4" key="1">
    <citation type="journal article" date="2016" name="Mol. Biol. Evol.">
        <title>Comparative Genomics of Early-Diverging Mushroom-Forming Fungi Provides Insights into the Origins of Lignocellulose Decay Capabilities.</title>
        <authorList>
            <person name="Nagy L.G."/>
            <person name="Riley R."/>
            <person name="Tritt A."/>
            <person name="Adam C."/>
            <person name="Daum C."/>
            <person name="Floudas D."/>
            <person name="Sun H."/>
            <person name="Yadav J.S."/>
            <person name="Pangilinan J."/>
            <person name="Larsson K.H."/>
            <person name="Matsuura K."/>
            <person name="Barry K."/>
            <person name="Labutti K."/>
            <person name="Kuo R."/>
            <person name="Ohm R.A."/>
            <person name="Bhattacharya S.S."/>
            <person name="Shirouzu T."/>
            <person name="Yoshinaga Y."/>
            <person name="Martin F.M."/>
            <person name="Grigoriev I.V."/>
            <person name="Hibbett D.S."/>
        </authorList>
    </citation>
    <scope>NUCLEOTIDE SEQUENCE [LARGE SCALE GENOMIC DNA]</scope>
    <source>
        <strain evidence="3 4">CBS 109695</strain>
    </source>
</reference>
<sequence length="203" mass="22562">MYPPDHSPQSTGRSEVRPRMQSDWIETIEQPDFQAYICGLVEGATFLQSTHLPKIFEWIGNVEEDSRDMAIQMAYMRGFVEGASWLQPTMQAASSVVAEPSSGASWLQPTVMQAASSVVAEPSSGAPAHSKGTATISSPVRIFCNGKCGVPACQKDFKRPWCLDRHVREEEARRTGNRPYECGCGLRFMRSAALKKHKEKENH</sequence>
<dbReference type="GO" id="GO:0008270">
    <property type="term" value="F:zinc ion binding"/>
    <property type="evidence" value="ECO:0007669"/>
    <property type="project" value="UniProtKB-KW"/>
</dbReference>
<dbReference type="Proteomes" id="UP000076532">
    <property type="component" value="Unassembled WGS sequence"/>
</dbReference>
<proteinExistence type="predicted"/>